<evidence type="ECO:0000259" key="1">
    <source>
        <dbReference type="PROSITE" id="PS51468"/>
    </source>
</evidence>
<dbReference type="PANTHER" id="PTHR45737:SF6">
    <property type="entry name" value="VON WILLEBRAND FACTOR A DOMAIN-CONTAINING PROTEIN 5A"/>
    <property type="match status" value="1"/>
</dbReference>
<evidence type="ECO:0000313" key="3">
    <source>
        <dbReference type="Proteomes" id="UP000663881"/>
    </source>
</evidence>
<comment type="caution">
    <text evidence="2">The sequence shown here is derived from an EMBL/GenBank/DDBJ whole genome shotgun (WGS) entry which is preliminary data.</text>
</comment>
<dbReference type="EMBL" id="CAJOAY010013005">
    <property type="protein sequence ID" value="CAF4259617.1"/>
    <property type="molecule type" value="Genomic_DNA"/>
</dbReference>
<organism evidence="2 3">
    <name type="scientific">Adineta steineri</name>
    <dbReference type="NCBI Taxonomy" id="433720"/>
    <lineage>
        <taxon>Eukaryota</taxon>
        <taxon>Metazoa</taxon>
        <taxon>Spiralia</taxon>
        <taxon>Gnathifera</taxon>
        <taxon>Rotifera</taxon>
        <taxon>Eurotatoria</taxon>
        <taxon>Bdelloidea</taxon>
        <taxon>Adinetida</taxon>
        <taxon>Adinetidae</taxon>
        <taxon>Adineta</taxon>
    </lineage>
</organism>
<accession>A0A820F9N6</accession>
<sequence>MLRIKNNLQANLSQEKYVPLKQVNIEGKIHSFAADVTIKQIFRNDESTPIEAVYCFPIEEQAAIYSFIAQIDDRQIEAKLKEKKEAQKQYNNALQQGHGAYLLEQNENSQDNFIINIGALPPGKECHITISYVT</sequence>
<dbReference type="InterPro" id="IPR013694">
    <property type="entry name" value="VIT"/>
</dbReference>
<feature type="non-terminal residue" evidence="2">
    <location>
        <position position="134"/>
    </location>
</feature>
<protein>
    <recommendedName>
        <fullName evidence="1">VIT domain-containing protein</fullName>
    </recommendedName>
</protein>
<dbReference type="AlphaFoldDB" id="A0A820F9N6"/>
<name>A0A820F9N6_9BILA</name>
<dbReference type="PROSITE" id="PS51468">
    <property type="entry name" value="VIT"/>
    <property type="match status" value="1"/>
</dbReference>
<feature type="domain" description="VIT" evidence="1">
    <location>
        <begin position="4"/>
        <end position="134"/>
    </location>
</feature>
<evidence type="ECO:0000313" key="2">
    <source>
        <dbReference type="EMBL" id="CAF4259617.1"/>
    </source>
</evidence>
<dbReference type="Proteomes" id="UP000663881">
    <property type="component" value="Unassembled WGS sequence"/>
</dbReference>
<gene>
    <name evidence="2" type="ORF">OKA104_LOCUS44053</name>
</gene>
<reference evidence="2" key="1">
    <citation type="submission" date="2021-02" db="EMBL/GenBank/DDBJ databases">
        <authorList>
            <person name="Nowell W R."/>
        </authorList>
    </citation>
    <scope>NUCLEOTIDE SEQUENCE</scope>
</reference>
<proteinExistence type="predicted"/>
<dbReference type="Pfam" id="PF08487">
    <property type="entry name" value="VIT"/>
    <property type="match status" value="1"/>
</dbReference>
<dbReference type="SMART" id="SM00609">
    <property type="entry name" value="VIT"/>
    <property type="match status" value="1"/>
</dbReference>
<dbReference type="PANTHER" id="PTHR45737">
    <property type="entry name" value="VON WILLEBRAND FACTOR A DOMAIN-CONTAINING PROTEIN 5A"/>
    <property type="match status" value="1"/>
</dbReference>